<reference evidence="8 9" key="1">
    <citation type="submission" date="2019-06" db="EMBL/GenBank/DDBJ databases">
        <title>Sequencing the genomes of 1000 actinobacteria strains.</title>
        <authorList>
            <person name="Klenk H.-P."/>
        </authorList>
    </citation>
    <scope>NUCLEOTIDE SEQUENCE [LARGE SCALE GENOMIC DNA]</scope>
    <source>
        <strain evidence="8 9">DSM 8251</strain>
    </source>
</reference>
<dbReference type="GO" id="GO:0005737">
    <property type="term" value="C:cytoplasm"/>
    <property type="evidence" value="ECO:0007669"/>
    <property type="project" value="UniProtKB-SubCell"/>
</dbReference>
<evidence type="ECO:0000256" key="2">
    <source>
        <dbReference type="ARBA" id="ARBA00022517"/>
    </source>
</evidence>
<keyword evidence="9" id="KW-1185">Reference proteome</keyword>
<dbReference type="Pfam" id="PF01782">
    <property type="entry name" value="RimM"/>
    <property type="match status" value="1"/>
</dbReference>
<comment type="domain">
    <text evidence="5">The PRC barrel domain binds ribosomal protein uS19.</text>
</comment>
<sequence length="223" mass="24079">MWTAAVRVGVADASWLTEILADRARQPGRPGPLTGSGRSSVEEYVMGSIRIVVGRIGRPHGVRGELTVEPRTDEPEVRFAQGAELHADRPDGDGGEERAWRVAGSRWHSGRLLIRLEGVDDRNAAEALRGTVVAAEVDADAEPAAEDEFYDRHLIGLEVRVDGKVLGKVVSVVHGAQDLLEVRTESGRRLVPFVEALVPVVDVAAGYCEVVDLPGLLRGEPDE</sequence>
<comment type="caution">
    <text evidence="8">The sequence shown here is derived from an EMBL/GenBank/DDBJ whole genome shotgun (WGS) entry which is preliminary data.</text>
</comment>
<dbReference type="Pfam" id="PF24986">
    <property type="entry name" value="PRC_RimM"/>
    <property type="match status" value="1"/>
</dbReference>
<evidence type="ECO:0000256" key="5">
    <source>
        <dbReference type="HAMAP-Rule" id="MF_00014"/>
    </source>
</evidence>
<dbReference type="GO" id="GO:0042274">
    <property type="term" value="P:ribosomal small subunit biogenesis"/>
    <property type="evidence" value="ECO:0007669"/>
    <property type="project" value="UniProtKB-UniRule"/>
</dbReference>
<keyword evidence="2 5" id="KW-0690">Ribosome biogenesis</keyword>
<evidence type="ECO:0000259" key="7">
    <source>
        <dbReference type="Pfam" id="PF24986"/>
    </source>
</evidence>
<dbReference type="InterPro" id="IPR036976">
    <property type="entry name" value="RimM_N_sf"/>
</dbReference>
<feature type="domain" description="RimM N-terminal" evidence="6">
    <location>
        <begin position="52"/>
        <end position="137"/>
    </location>
</feature>
<dbReference type="Proteomes" id="UP000316196">
    <property type="component" value="Unassembled WGS sequence"/>
</dbReference>
<dbReference type="GO" id="GO:0043022">
    <property type="term" value="F:ribosome binding"/>
    <property type="evidence" value="ECO:0007669"/>
    <property type="project" value="InterPro"/>
</dbReference>
<dbReference type="GO" id="GO:0006364">
    <property type="term" value="P:rRNA processing"/>
    <property type="evidence" value="ECO:0007669"/>
    <property type="project" value="UniProtKB-UniRule"/>
</dbReference>
<keyword evidence="1 5" id="KW-0963">Cytoplasm</keyword>
<dbReference type="NCBIfam" id="TIGR02273">
    <property type="entry name" value="16S_RimM"/>
    <property type="match status" value="1"/>
</dbReference>
<accession>A0A542ZPW1</accession>
<comment type="function">
    <text evidence="5">An accessory protein needed during the final step in the assembly of 30S ribosomal subunit, possibly for assembly of the head region. Essential for efficient processing of 16S rRNA. May be needed both before and after RbfA during the maturation of 16S rRNA. It has affinity for free ribosomal 30S subunits but not for 70S ribosomes.</text>
</comment>
<evidence type="ECO:0000256" key="3">
    <source>
        <dbReference type="ARBA" id="ARBA00022552"/>
    </source>
</evidence>
<name>A0A542ZPW1_9ACTN</name>
<dbReference type="InterPro" id="IPR011033">
    <property type="entry name" value="PRC_barrel-like_sf"/>
</dbReference>
<dbReference type="InterPro" id="IPR002676">
    <property type="entry name" value="RimM_N"/>
</dbReference>
<dbReference type="HAMAP" id="MF_00014">
    <property type="entry name" value="Ribosome_mat_RimM"/>
    <property type="match status" value="1"/>
</dbReference>
<dbReference type="InterPro" id="IPR011961">
    <property type="entry name" value="RimM"/>
</dbReference>
<dbReference type="SUPFAM" id="SSF50346">
    <property type="entry name" value="PRC-barrel domain"/>
    <property type="match status" value="1"/>
</dbReference>
<dbReference type="GO" id="GO:0005840">
    <property type="term" value="C:ribosome"/>
    <property type="evidence" value="ECO:0007669"/>
    <property type="project" value="InterPro"/>
</dbReference>
<dbReference type="EMBL" id="VFOR01000001">
    <property type="protein sequence ID" value="TQL62250.1"/>
    <property type="molecule type" value="Genomic_DNA"/>
</dbReference>
<evidence type="ECO:0000313" key="9">
    <source>
        <dbReference type="Proteomes" id="UP000316196"/>
    </source>
</evidence>
<organism evidence="8 9">
    <name type="scientific">Propioniferax innocua</name>
    <dbReference type="NCBI Taxonomy" id="1753"/>
    <lineage>
        <taxon>Bacteria</taxon>
        <taxon>Bacillati</taxon>
        <taxon>Actinomycetota</taxon>
        <taxon>Actinomycetes</taxon>
        <taxon>Propionibacteriales</taxon>
        <taxon>Propionibacteriaceae</taxon>
        <taxon>Propioniferax</taxon>
    </lineage>
</organism>
<dbReference type="InterPro" id="IPR009000">
    <property type="entry name" value="Transl_B-barrel_sf"/>
</dbReference>
<dbReference type="InterPro" id="IPR056792">
    <property type="entry name" value="PRC_RimM"/>
</dbReference>
<feature type="domain" description="Ribosome maturation factor RimM PRC barrel" evidence="7">
    <location>
        <begin position="152"/>
        <end position="212"/>
    </location>
</feature>
<dbReference type="Gene3D" id="2.40.30.60">
    <property type="entry name" value="RimM"/>
    <property type="match status" value="1"/>
</dbReference>
<evidence type="ECO:0000256" key="4">
    <source>
        <dbReference type="ARBA" id="ARBA00023186"/>
    </source>
</evidence>
<dbReference type="PANTHER" id="PTHR33692">
    <property type="entry name" value="RIBOSOME MATURATION FACTOR RIMM"/>
    <property type="match status" value="1"/>
</dbReference>
<keyword evidence="4 5" id="KW-0143">Chaperone</keyword>
<comment type="subunit">
    <text evidence="5">Binds ribosomal protein uS19.</text>
</comment>
<comment type="subcellular location">
    <subcellularLocation>
        <location evidence="5">Cytoplasm</location>
    </subcellularLocation>
</comment>
<gene>
    <name evidence="5" type="primary">rimM</name>
    <name evidence="8" type="ORF">FB460_0019</name>
</gene>
<protein>
    <recommendedName>
        <fullName evidence="5">Ribosome maturation factor RimM</fullName>
    </recommendedName>
</protein>
<dbReference type="PANTHER" id="PTHR33692:SF1">
    <property type="entry name" value="RIBOSOME MATURATION FACTOR RIMM"/>
    <property type="match status" value="1"/>
</dbReference>
<keyword evidence="3 5" id="KW-0698">rRNA processing</keyword>
<dbReference type="Gene3D" id="2.30.30.240">
    <property type="entry name" value="PRC-barrel domain"/>
    <property type="match status" value="1"/>
</dbReference>
<evidence type="ECO:0000256" key="1">
    <source>
        <dbReference type="ARBA" id="ARBA00022490"/>
    </source>
</evidence>
<evidence type="ECO:0000313" key="8">
    <source>
        <dbReference type="EMBL" id="TQL62250.1"/>
    </source>
</evidence>
<evidence type="ECO:0000259" key="6">
    <source>
        <dbReference type="Pfam" id="PF01782"/>
    </source>
</evidence>
<dbReference type="AlphaFoldDB" id="A0A542ZPW1"/>
<comment type="similarity">
    <text evidence="5">Belongs to the RimM family.</text>
</comment>
<proteinExistence type="inferred from homology"/>
<dbReference type="SUPFAM" id="SSF50447">
    <property type="entry name" value="Translation proteins"/>
    <property type="match status" value="1"/>
</dbReference>